<dbReference type="PROSITE" id="PS51846">
    <property type="entry name" value="CNNM"/>
    <property type="match status" value="1"/>
</dbReference>
<dbReference type="Gene3D" id="3.30.465.10">
    <property type="match status" value="1"/>
</dbReference>
<sequence>MIAEFIILSICFLFSTFFSIVETAYTSLSHLKVSHLVEKGVYGAALVKKLKDEPSKLLSVVLIGNNIANIGASVLATSIIISFFERRGVQNLGAVLGLATGIITFLILVFGEIIPKNIAIRNSDKIALIFSLPLFIVSIILTPISFVLTVISKPFVSLFGGKISSKGPFLTEDDLRFLIATSEKEGIIEKKERDMISSIFDFGDTTVKEVMTPRPDIKAIDGSVDIKEAVQIVKDTGHSRLPVYEANLDNIIGVIYAKDLLSCSLSKTIRDYMRSVIFIPEVKKIDELLRQMQKNRTHIAVVIDEYGVTSGIVSMEDIIEEIVGEIHDEFEQAEKNFEKIDQNTYLVSGKMPIYETNAELAIDIPVSDGYDTIAGFVVSMLGKMPSVGDFVKHENIEISVERVSKRRITRLKIVKGPIRIEDNIVGG</sequence>
<evidence type="ECO:0000256" key="5">
    <source>
        <dbReference type="ARBA" id="ARBA00022989"/>
    </source>
</evidence>
<dbReference type="SMART" id="SM00116">
    <property type="entry name" value="CBS"/>
    <property type="match status" value="2"/>
</dbReference>
<dbReference type="Pfam" id="PF01595">
    <property type="entry name" value="CNNM"/>
    <property type="match status" value="1"/>
</dbReference>
<keyword evidence="5 9" id="KW-1133">Transmembrane helix</keyword>
<accession>A0A1F4SQH5</accession>
<feature type="transmembrane region" description="Helical" evidence="10">
    <location>
        <begin position="93"/>
        <end position="114"/>
    </location>
</feature>
<dbReference type="GO" id="GO:0005886">
    <property type="term" value="C:plasma membrane"/>
    <property type="evidence" value="ECO:0007669"/>
    <property type="project" value="TreeGrafter"/>
</dbReference>
<evidence type="ECO:0000256" key="3">
    <source>
        <dbReference type="ARBA" id="ARBA00022692"/>
    </source>
</evidence>
<dbReference type="EMBL" id="MEUB01000027">
    <property type="protein sequence ID" value="OGC22661.1"/>
    <property type="molecule type" value="Genomic_DNA"/>
</dbReference>
<keyword evidence="7 9" id="KW-0472">Membrane</keyword>
<dbReference type="STRING" id="1802579.A2310_07880"/>
<dbReference type="InterPro" id="IPR000644">
    <property type="entry name" value="CBS_dom"/>
</dbReference>
<keyword evidence="6 8" id="KW-0129">CBS domain</keyword>
<feature type="domain" description="CBS" evidence="11">
    <location>
        <begin position="272"/>
        <end position="329"/>
    </location>
</feature>
<keyword evidence="3 9" id="KW-0812">Transmembrane</keyword>
<feature type="domain" description="CNNM transmembrane" evidence="12">
    <location>
        <begin position="1"/>
        <end position="192"/>
    </location>
</feature>
<dbReference type="Pfam" id="PF00571">
    <property type="entry name" value="CBS"/>
    <property type="match status" value="2"/>
</dbReference>
<comment type="similarity">
    <text evidence="2">Belongs to the UPF0053 family.</text>
</comment>
<evidence type="ECO:0000256" key="8">
    <source>
        <dbReference type="PROSITE-ProRule" id="PRU00703"/>
    </source>
</evidence>
<evidence type="ECO:0000256" key="4">
    <source>
        <dbReference type="ARBA" id="ARBA00022737"/>
    </source>
</evidence>
<dbReference type="SMART" id="SM01091">
    <property type="entry name" value="CorC_HlyC"/>
    <property type="match status" value="1"/>
</dbReference>
<dbReference type="CDD" id="cd04590">
    <property type="entry name" value="CBS_pair_CorC_HlyC_assoc"/>
    <property type="match status" value="1"/>
</dbReference>
<dbReference type="InterPro" id="IPR036318">
    <property type="entry name" value="FAD-bd_PCMH-like_sf"/>
</dbReference>
<feature type="transmembrane region" description="Helical" evidence="10">
    <location>
        <begin position="6"/>
        <end position="25"/>
    </location>
</feature>
<evidence type="ECO:0000256" key="2">
    <source>
        <dbReference type="ARBA" id="ARBA00006337"/>
    </source>
</evidence>
<dbReference type="InterPro" id="IPR046342">
    <property type="entry name" value="CBS_dom_sf"/>
</dbReference>
<dbReference type="InterPro" id="IPR016169">
    <property type="entry name" value="FAD-bd_PCMH_sub2"/>
</dbReference>
<feature type="transmembrane region" description="Helical" evidence="10">
    <location>
        <begin position="126"/>
        <end position="148"/>
    </location>
</feature>
<name>A0A1F4SQH5_UNCSA</name>
<dbReference type="Gene3D" id="3.10.580.10">
    <property type="entry name" value="CBS-domain"/>
    <property type="match status" value="1"/>
</dbReference>
<organism evidence="13 14">
    <name type="scientific">candidate division WOR-1 bacterium RIFOXYB2_FULL_37_13</name>
    <dbReference type="NCBI Taxonomy" id="1802579"/>
    <lineage>
        <taxon>Bacteria</taxon>
        <taxon>Bacillati</taxon>
        <taxon>Saganbacteria</taxon>
    </lineage>
</organism>
<dbReference type="Pfam" id="PF03471">
    <property type="entry name" value="CorC_HlyC"/>
    <property type="match status" value="1"/>
</dbReference>
<comment type="caution">
    <text evidence="13">The sequence shown here is derived from an EMBL/GenBank/DDBJ whole genome shotgun (WGS) entry which is preliminary data.</text>
</comment>
<evidence type="ECO:0000256" key="9">
    <source>
        <dbReference type="PROSITE-ProRule" id="PRU01193"/>
    </source>
</evidence>
<evidence type="ECO:0000256" key="6">
    <source>
        <dbReference type="ARBA" id="ARBA00023122"/>
    </source>
</evidence>
<dbReference type="PROSITE" id="PS51371">
    <property type="entry name" value="CBS"/>
    <property type="match status" value="2"/>
</dbReference>
<evidence type="ECO:0000256" key="1">
    <source>
        <dbReference type="ARBA" id="ARBA00004141"/>
    </source>
</evidence>
<dbReference type="InterPro" id="IPR002550">
    <property type="entry name" value="CNNM"/>
</dbReference>
<dbReference type="GO" id="GO:0050660">
    <property type="term" value="F:flavin adenine dinucleotide binding"/>
    <property type="evidence" value="ECO:0007669"/>
    <property type="project" value="InterPro"/>
</dbReference>
<protein>
    <recommendedName>
        <fullName evidence="15">Hemolysin</fullName>
    </recommendedName>
</protein>
<dbReference type="AlphaFoldDB" id="A0A1F4SQH5"/>
<dbReference type="Proteomes" id="UP000178417">
    <property type="component" value="Unassembled WGS sequence"/>
</dbReference>
<evidence type="ECO:0000313" key="14">
    <source>
        <dbReference type="Proteomes" id="UP000178417"/>
    </source>
</evidence>
<evidence type="ECO:0000259" key="11">
    <source>
        <dbReference type="PROSITE" id="PS51371"/>
    </source>
</evidence>
<proteinExistence type="inferred from homology"/>
<feature type="domain" description="CBS" evidence="11">
    <location>
        <begin position="211"/>
        <end position="270"/>
    </location>
</feature>
<evidence type="ECO:0000259" key="12">
    <source>
        <dbReference type="PROSITE" id="PS51846"/>
    </source>
</evidence>
<comment type="subcellular location">
    <subcellularLocation>
        <location evidence="1">Membrane</location>
        <topology evidence="1">Multi-pass membrane protein</topology>
    </subcellularLocation>
</comment>
<reference evidence="13 14" key="1">
    <citation type="journal article" date="2016" name="Nat. Commun.">
        <title>Thousands of microbial genomes shed light on interconnected biogeochemical processes in an aquifer system.</title>
        <authorList>
            <person name="Anantharaman K."/>
            <person name="Brown C.T."/>
            <person name="Hug L.A."/>
            <person name="Sharon I."/>
            <person name="Castelle C.J."/>
            <person name="Probst A.J."/>
            <person name="Thomas B.C."/>
            <person name="Singh A."/>
            <person name="Wilkins M.J."/>
            <person name="Karaoz U."/>
            <person name="Brodie E.L."/>
            <person name="Williams K.H."/>
            <person name="Hubbard S.S."/>
            <person name="Banfield J.F."/>
        </authorList>
    </citation>
    <scope>NUCLEOTIDE SEQUENCE [LARGE SCALE GENOMIC DNA]</scope>
</reference>
<dbReference type="PANTHER" id="PTHR22777">
    <property type="entry name" value="HEMOLYSIN-RELATED"/>
    <property type="match status" value="1"/>
</dbReference>
<dbReference type="SUPFAM" id="SSF54631">
    <property type="entry name" value="CBS-domain pair"/>
    <property type="match status" value="1"/>
</dbReference>
<evidence type="ECO:0000256" key="10">
    <source>
        <dbReference type="SAM" id="Phobius"/>
    </source>
</evidence>
<evidence type="ECO:0000313" key="13">
    <source>
        <dbReference type="EMBL" id="OGC22661.1"/>
    </source>
</evidence>
<dbReference type="InterPro" id="IPR005170">
    <property type="entry name" value="Transptr-assoc_dom"/>
</dbReference>
<gene>
    <name evidence="13" type="ORF">A2310_07880</name>
</gene>
<keyword evidence="4" id="KW-0677">Repeat</keyword>
<dbReference type="FunFam" id="3.10.580.10:FF:000002">
    <property type="entry name" value="Magnesium/cobalt efflux protein CorC"/>
    <property type="match status" value="1"/>
</dbReference>
<dbReference type="InterPro" id="IPR044751">
    <property type="entry name" value="Ion_transp-like_CBS"/>
</dbReference>
<evidence type="ECO:0000256" key="7">
    <source>
        <dbReference type="ARBA" id="ARBA00023136"/>
    </source>
</evidence>
<dbReference type="SUPFAM" id="SSF56176">
    <property type="entry name" value="FAD-binding/transporter-associated domain-like"/>
    <property type="match status" value="1"/>
</dbReference>
<dbReference type="PANTHER" id="PTHR22777:SF17">
    <property type="entry name" value="UPF0053 PROTEIN SLL0260"/>
    <property type="match status" value="1"/>
</dbReference>
<evidence type="ECO:0008006" key="15">
    <source>
        <dbReference type="Google" id="ProtNLM"/>
    </source>
</evidence>